<keyword evidence="1" id="KW-0812">Transmembrane</keyword>
<dbReference type="STRING" id="933944.AN215_01340"/>
<keyword evidence="1" id="KW-1133">Transmembrane helix</keyword>
<sequence length="202" mass="21601">MIASALAIVFAISNQSLDRLWAFIEFGSGVFSLLLLSFSVLWGVAAADRLLLDPNHRLIAQAIHRGSAVGGIGFLGLHIWSKVALGSTTWQATAIPGLDPAQPILIGLGTVAGYLFVAVTVTGAVRGAFARKGQSRMWRALHMTAYLAWGASLVHGLRAGRAVQDWIDWGYAIALTGVTVVLMMRLAPGRNASPVDKRKKEQ</sequence>
<dbReference type="OrthoDB" id="4282511at2"/>
<feature type="transmembrane region" description="Helical" evidence="1">
    <location>
        <begin position="169"/>
        <end position="188"/>
    </location>
</feature>
<evidence type="ECO:0000313" key="3">
    <source>
        <dbReference type="Proteomes" id="UP000176087"/>
    </source>
</evidence>
<dbReference type="AlphaFoldDB" id="A0A1E7JU65"/>
<evidence type="ECO:0000256" key="1">
    <source>
        <dbReference type="SAM" id="Phobius"/>
    </source>
</evidence>
<accession>A0A1E7JU65</accession>
<evidence type="ECO:0000313" key="2">
    <source>
        <dbReference type="EMBL" id="OEU93483.1"/>
    </source>
</evidence>
<name>A0A1E7JU65_9ACTN</name>
<feature type="transmembrane region" description="Helical" evidence="1">
    <location>
        <begin position="137"/>
        <end position="157"/>
    </location>
</feature>
<keyword evidence="1" id="KW-0472">Membrane</keyword>
<gene>
    <name evidence="2" type="ORF">AN215_01340</name>
</gene>
<feature type="transmembrane region" description="Helical" evidence="1">
    <location>
        <begin position="26"/>
        <end position="46"/>
    </location>
</feature>
<comment type="caution">
    <text evidence="2">The sequence shown here is derived from an EMBL/GenBank/DDBJ whole genome shotgun (WGS) entry which is preliminary data.</text>
</comment>
<protein>
    <recommendedName>
        <fullName evidence="4">Ferric oxidoreductase domain-containing protein</fullName>
    </recommendedName>
</protein>
<dbReference type="Proteomes" id="UP000176087">
    <property type="component" value="Unassembled WGS sequence"/>
</dbReference>
<feature type="transmembrane region" description="Helical" evidence="1">
    <location>
        <begin position="58"/>
        <end position="81"/>
    </location>
</feature>
<feature type="transmembrane region" description="Helical" evidence="1">
    <location>
        <begin position="101"/>
        <end position="125"/>
    </location>
</feature>
<dbReference type="RefSeq" id="WP_070012664.1">
    <property type="nucleotide sequence ID" value="NZ_LJGS01000043.1"/>
</dbReference>
<proteinExistence type="predicted"/>
<dbReference type="EMBL" id="LJGT01000036">
    <property type="protein sequence ID" value="OEU93483.1"/>
    <property type="molecule type" value="Genomic_DNA"/>
</dbReference>
<keyword evidence="3" id="KW-1185">Reference proteome</keyword>
<organism evidence="2 3">
    <name type="scientific">Streptomyces abyssalis</name>
    <dbReference type="NCBI Taxonomy" id="933944"/>
    <lineage>
        <taxon>Bacteria</taxon>
        <taxon>Bacillati</taxon>
        <taxon>Actinomycetota</taxon>
        <taxon>Actinomycetes</taxon>
        <taxon>Kitasatosporales</taxon>
        <taxon>Streptomycetaceae</taxon>
        <taxon>Streptomyces</taxon>
    </lineage>
</organism>
<dbReference type="PATRIC" id="fig|933944.5.peg.2641"/>
<reference evidence="2 3" key="1">
    <citation type="journal article" date="2016" name="Front. Microbiol.">
        <title>Comparative Genomics Analysis of Streptomyces Species Reveals Their Adaptation to the Marine Environment and Their Diversity at the Genomic Level.</title>
        <authorList>
            <person name="Tian X."/>
            <person name="Zhang Z."/>
            <person name="Yang T."/>
            <person name="Chen M."/>
            <person name="Li J."/>
            <person name="Chen F."/>
            <person name="Yang J."/>
            <person name="Li W."/>
            <person name="Zhang B."/>
            <person name="Zhang Z."/>
            <person name="Wu J."/>
            <person name="Zhang C."/>
            <person name="Long L."/>
            <person name="Xiao J."/>
        </authorList>
    </citation>
    <scope>NUCLEOTIDE SEQUENCE [LARGE SCALE GENOMIC DNA]</scope>
    <source>
        <strain evidence="2 3">SCSIO 10390</strain>
    </source>
</reference>
<evidence type="ECO:0008006" key="4">
    <source>
        <dbReference type="Google" id="ProtNLM"/>
    </source>
</evidence>